<protein>
    <submittedName>
        <fullName evidence="4">NADPH-dependent FMN reductase</fullName>
    </submittedName>
</protein>
<dbReference type="AlphaFoldDB" id="A0A2H0UXT5"/>
<gene>
    <name evidence="4" type="ORF">COU03_01420</name>
</gene>
<comment type="caution">
    <text evidence="4">The sequence shown here is derived from an EMBL/GenBank/DDBJ whole genome shotgun (WGS) entry which is preliminary data.</text>
</comment>
<dbReference type="Gene3D" id="3.40.50.360">
    <property type="match status" value="1"/>
</dbReference>
<evidence type="ECO:0000259" key="3">
    <source>
        <dbReference type="Pfam" id="PF03358"/>
    </source>
</evidence>
<evidence type="ECO:0000313" key="5">
    <source>
        <dbReference type="Proteomes" id="UP000228906"/>
    </source>
</evidence>
<evidence type="ECO:0000313" key="4">
    <source>
        <dbReference type="EMBL" id="PIR91625.1"/>
    </source>
</evidence>
<name>A0A2H0UXT5_9BACT</name>
<dbReference type="Pfam" id="PF03358">
    <property type="entry name" value="FMN_red"/>
    <property type="match status" value="1"/>
</dbReference>
<dbReference type="EMBL" id="PFAV01000023">
    <property type="protein sequence ID" value="PIR91625.1"/>
    <property type="molecule type" value="Genomic_DNA"/>
</dbReference>
<organism evidence="4 5">
    <name type="scientific">bacterium (Candidatus Gribaldobacteria) CG10_big_fil_rev_8_21_14_0_10_41_12</name>
    <dbReference type="NCBI Taxonomy" id="2014277"/>
    <lineage>
        <taxon>Bacteria</taxon>
        <taxon>Candidatus Gribaldobacteria</taxon>
    </lineage>
</organism>
<keyword evidence="1" id="KW-0285">Flavoprotein</keyword>
<evidence type="ECO:0000256" key="2">
    <source>
        <dbReference type="ARBA" id="ARBA00022643"/>
    </source>
</evidence>
<evidence type="ECO:0000256" key="1">
    <source>
        <dbReference type="ARBA" id="ARBA00022630"/>
    </source>
</evidence>
<dbReference type="PANTHER" id="PTHR43278:SF2">
    <property type="entry name" value="IRON-SULFUR FLAVOPROTEIN"/>
    <property type="match status" value="1"/>
</dbReference>
<accession>A0A2H0UXT5</accession>
<keyword evidence="2" id="KW-0288">FMN</keyword>
<dbReference type="GO" id="GO:0016491">
    <property type="term" value="F:oxidoreductase activity"/>
    <property type="evidence" value="ECO:0007669"/>
    <property type="project" value="InterPro"/>
</dbReference>
<proteinExistence type="predicted"/>
<dbReference type="InterPro" id="IPR005025">
    <property type="entry name" value="FMN_Rdtase-like_dom"/>
</dbReference>
<feature type="domain" description="NADPH-dependent FMN reductase-like" evidence="3">
    <location>
        <begin position="2"/>
        <end position="157"/>
    </location>
</feature>
<reference evidence="5" key="1">
    <citation type="submission" date="2017-09" db="EMBL/GenBank/DDBJ databases">
        <title>Depth-based differentiation of microbial function through sediment-hosted aquifers and enrichment of novel symbionts in the deep terrestrial subsurface.</title>
        <authorList>
            <person name="Probst A.J."/>
            <person name="Ladd B."/>
            <person name="Jarett J.K."/>
            <person name="Geller-Mcgrath D.E."/>
            <person name="Sieber C.M.K."/>
            <person name="Emerson J.B."/>
            <person name="Anantharaman K."/>
            <person name="Thomas B.C."/>
            <person name="Malmstrom R."/>
            <person name="Stieglmeier M."/>
            <person name="Klingl A."/>
            <person name="Woyke T."/>
            <person name="Ryan C.M."/>
            <person name="Banfield J.F."/>
        </authorList>
    </citation>
    <scope>NUCLEOTIDE SEQUENCE [LARGE SCALE GENOMIC DNA]</scope>
</reference>
<dbReference type="PANTHER" id="PTHR43278">
    <property type="entry name" value="NAD(P)H-DEPENDENT FMN-CONTAINING OXIDOREDUCTASE YWQN-RELATED"/>
    <property type="match status" value="1"/>
</dbReference>
<sequence length="178" mass="19810">MTKFLIISGSPRPGNTEFILKKIFAAIKSEKELILLRELNINRCKGCLSCDKSKKCVQQDDMQAIYPKARAADVLIIGTPNYFNNVSGLLKDFIDRTVPFFYEGEASALRGKKVFFIVVGGGEVENSQPVVEILQDFAQIHGIKTIGSHCFKAQNANDIAESPEISEEIKKIIKEIKS</sequence>
<dbReference type="Proteomes" id="UP000228906">
    <property type="component" value="Unassembled WGS sequence"/>
</dbReference>
<dbReference type="InterPro" id="IPR051796">
    <property type="entry name" value="ISF_SsuE-like"/>
</dbReference>
<dbReference type="InterPro" id="IPR029039">
    <property type="entry name" value="Flavoprotein-like_sf"/>
</dbReference>
<dbReference type="SUPFAM" id="SSF52218">
    <property type="entry name" value="Flavoproteins"/>
    <property type="match status" value="1"/>
</dbReference>